<feature type="non-terminal residue" evidence="1">
    <location>
        <position position="97"/>
    </location>
</feature>
<comment type="caution">
    <text evidence="1">The sequence shown here is derived from an EMBL/GenBank/DDBJ whole genome shotgun (WGS) entry which is preliminary data.</text>
</comment>
<name>A0AAV5SJU1_9BILA</name>
<dbReference type="Proteomes" id="UP001432027">
    <property type="component" value="Unassembled WGS sequence"/>
</dbReference>
<feature type="non-terminal residue" evidence="1">
    <location>
        <position position="1"/>
    </location>
</feature>
<dbReference type="EMBL" id="BTSX01000002">
    <property type="protein sequence ID" value="GMS83591.1"/>
    <property type="molecule type" value="Genomic_DNA"/>
</dbReference>
<protein>
    <submittedName>
        <fullName evidence="1">Uncharacterized protein</fullName>
    </submittedName>
</protein>
<gene>
    <name evidence="1" type="ORF">PENTCL1PPCAC_5766</name>
</gene>
<organism evidence="1 2">
    <name type="scientific">Pristionchus entomophagus</name>
    <dbReference type="NCBI Taxonomy" id="358040"/>
    <lineage>
        <taxon>Eukaryota</taxon>
        <taxon>Metazoa</taxon>
        <taxon>Ecdysozoa</taxon>
        <taxon>Nematoda</taxon>
        <taxon>Chromadorea</taxon>
        <taxon>Rhabditida</taxon>
        <taxon>Rhabditina</taxon>
        <taxon>Diplogasteromorpha</taxon>
        <taxon>Diplogasteroidea</taxon>
        <taxon>Neodiplogasteridae</taxon>
        <taxon>Pristionchus</taxon>
    </lineage>
</organism>
<sequence length="97" mass="11543">AFFSDEGHGFWNSHVIKFDNPKKRIRWQVITILKNVRDKNLEKAKQGQELQFELIEVDPLFHLIMMGCGNEMEFFEATQELNMSGDNLFFNFLRDMQ</sequence>
<keyword evidence="2" id="KW-1185">Reference proteome</keyword>
<reference evidence="1" key="1">
    <citation type="submission" date="2023-10" db="EMBL/GenBank/DDBJ databases">
        <title>Genome assembly of Pristionchus species.</title>
        <authorList>
            <person name="Yoshida K."/>
            <person name="Sommer R.J."/>
        </authorList>
    </citation>
    <scope>NUCLEOTIDE SEQUENCE</scope>
    <source>
        <strain evidence="1">RS0144</strain>
    </source>
</reference>
<proteinExistence type="predicted"/>
<evidence type="ECO:0000313" key="2">
    <source>
        <dbReference type="Proteomes" id="UP001432027"/>
    </source>
</evidence>
<evidence type="ECO:0000313" key="1">
    <source>
        <dbReference type="EMBL" id="GMS83591.1"/>
    </source>
</evidence>
<dbReference type="AlphaFoldDB" id="A0AAV5SJU1"/>
<accession>A0AAV5SJU1</accession>